<dbReference type="STRING" id="1073089.A0A1L9RAS4"/>
<feature type="region of interest" description="Disordered" evidence="1">
    <location>
        <begin position="82"/>
        <end position="116"/>
    </location>
</feature>
<feature type="region of interest" description="Disordered" evidence="1">
    <location>
        <begin position="323"/>
        <end position="342"/>
    </location>
</feature>
<feature type="region of interest" description="Disordered" evidence="1">
    <location>
        <begin position="156"/>
        <end position="198"/>
    </location>
</feature>
<gene>
    <name evidence="2" type="ORF">ASPWEDRAFT_186252</name>
</gene>
<dbReference type="OrthoDB" id="3439209at2759"/>
<protein>
    <recommendedName>
        <fullName evidence="4">Myb-like domain-containing protein</fullName>
    </recommendedName>
</protein>
<evidence type="ECO:0008006" key="4">
    <source>
        <dbReference type="Google" id="ProtNLM"/>
    </source>
</evidence>
<feature type="compositionally biased region" description="Polar residues" evidence="1">
    <location>
        <begin position="160"/>
        <end position="198"/>
    </location>
</feature>
<accession>A0A1L9RAS4</accession>
<evidence type="ECO:0000256" key="1">
    <source>
        <dbReference type="SAM" id="MobiDB-lite"/>
    </source>
</evidence>
<sequence>MSKRWLTVENNNNGVASELSPKCFFVENTDTAVEVKPCEQSRIPQLDYHQSRSPGTMFTRRSMVQGQSLKENLCYWPEGFITPMEAETPPRPSNRPFREEEPRSVHSSHDLVHPVPKPNLYLAANNFASFTEDNEEQDTVSPFGPVENPTENKLFFGRQTLPNNNSSGDLSSQFQQSRGSSDESSVTTLEDSYTHTPVPCTTSAATPLSWVTSDIPSPWSSTHPQIPGHSDASWVNVQCLANGNPYYCPVNPEFDPSVAINDGCFHGLPLVDHDQYPPESPLFVNPCRSDFDSGFSKEQPIPPQIFNQLVPFASENQSTYRLNPPIHAPVTHTPDANPSHRDRMNIRTIPCHSDTRNAFLIECKRRGLSYKDIKRIGGFKEAESTLRGRFRTLTKTKEQRVRKPQWQEKDIQLLCEAVNACSESCRRTPRSYGSFCRLKDTTQPPRISWKKVAQYIWAHGGSYHFGNATCKKKWCEVHNVAFSG</sequence>
<dbReference type="RefSeq" id="XP_040685701.1">
    <property type="nucleotide sequence ID" value="XM_040832122.1"/>
</dbReference>
<feature type="region of interest" description="Disordered" evidence="1">
    <location>
        <begin position="132"/>
        <end position="151"/>
    </location>
</feature>
<dbReference type="GeneID" id="63747970"/>
<dbReference type="AlphaFoldDB" id="A0A1L9RAS4"/>
<evidence type="ECO:0000313" key="2">
    <source>
        <dbReference type="EMBL" id="OJJ32024.1"/>
    </source>
</evidence>
<evidence type="ECO:0000313" key="3">
    <source>
        <dbReference type="Proteomes" id="UP000184383"/>
    </source>
</evidence>
<dbReference type="Proteomes" id="UP000184383">
    <property type="component" value="Unassembled WGS sequence"/>
</dbReference>
<dbReference type="VEuPathDB" id="FungiDB:ASPWEDRAFT_186252"/>
<proteinExistence type="predicted"/>
<organism evidence="2 3">
    <name type="scientific">Aspergillus wentii DTO 134E9</name>
    <dbReference type="NCBI Taxonomy" id="1073089"/>
    <lineage>
        <taxon>Eukaryota</taxon>
        <taxon>Fungi</taxon>
        <taxon>Dikarya</taxon>
        <taxon>Ascomycota</taxon>
        <taxon>Pezizomycotina</taxon>
        <taxon>Eurotiomycetes</taxon>
        <taxon>Eurotiomycetidae</taxon>
        <taxon>Eurotiales</taxon>
        <taxon>Aspergillaceae</taxon>
        <taxon>Aspergillus</taxon>
        <taxon>Aspergillus subgen. Cremei</taxon>
    </lineage>
</organism>
<dbReference type="EMBL" id="KV878215">
    <property type="protein sequence ID" value="OJJ32024.1"/>
    <property type="molecule type" value="Genomic_DNA"/>
</dbReference>
<feature type="compositionally biased region" description="Basic and acidic residues" evidence="1">
    <location>
        <begin position="96"/>
        <end position="112"/>
    </location>
</feature>
<keyword evidence="3" id="KW-1185">Reference proteome</keyword>
<name>A0A1L9RAS4_ASPWE</name>
<reference evidence="3" key="1">
    <citation type="journal article" date="2017" name="Genome Biol.">
        <title>Comparative genomics reveals high biological diversity and specific adaptations in the industrially and medically important fungal genus Aspergillus.</title>
        <authorList>
            <person name="de Vries R.P."/>
            <person name="Riley R."/>
            <person name="Wiebenga A."/>
            <person name="Aguilar-Osorio G."/>
            <person name="Amillis S."/>
            <person name="Uchima C.A."/>
            <person name="Anderluh G."/>
            <person name="Asadollahi M."/>
            <person name="Askin M."/>
            <person name="Barry K."/>
            <person name="Battaglia E."/>
            <person name="Bayram O."/>
            <person name="Benocci T."/>
            <person name="Braus-Stromeyer S.A."/>
            <person name="Caldana C."/>
            <person name="Canovas D."/>
            <person name="Cerqueira G.C."/>
            <person name="Chen F."/>
            <person name="Chen W."/>
            <person name="Choi C."/>
            <person name="Clum A."/>
            <person name="Dos Santos R.A."/>
            <person name="Damasio A.R."/>
            <person name="Diallinas G."/>
            <person name="Emri T."/>
            <person name="Fekete E."/>
            <person name="Flipphi M."/>
            <person name="Freyberg S."/>
            <person name="Gallo A."/>
            <person name="Gournas C."/>
            <person name="Habgood R."/>
            <person name="Hainaut M."/>
            <person name="Harispe M.L."/>
            <person name="Henrissat B."/>
            <person name="Hilden K.S."/>
            <person name="Hope R."/>
            <person name="Hossain A."/>
            <person name="Karabika E."/>
            <person name="Karaffa L."/>
            <person name="Karanyi Z."/>
            <person name="Krasevec N."/>
            <person name="Kuo A."/>
            <person name="Kusch H."/>
            <person name="LaButti K."/>
            <person name="Lagendijk E.L."/>
            <person name="Lapidus A."/>
            <person name="Levasseur A."/>
            <person name="Lindquist E."/>
            <person name="Lipzen A."/>
            <person name="Logrieco A.F."/>
            <person name="MacCabe A."/>
            <person name="Maekelae M.R."/>
            <person name="Malavazi I."/>
            <person name="Melin P."/>
            <person name="Meyer V."/>
            <person name="Mielnichuk N."/>
            <person name="Miskei M."/>
            <person name="Molnar A.P."/>
            <person name="Mule G."/>
            <person name="Ngan C.Y."/>
            <person name="Orejas M."/>
            <person name="Orosz E."/>
            <person name="Ouedraogo J.P."/>
            <person name="Overkamp K.M."/>
            <person name="Park H.-S."/>
            <person name="Perrone G."/>
            <person name="Piumi F."/>
            <person name="Punt P.J."/>
            <person name="Ram A.F."/>
            <person name="Ramon A."/>
            <person name="Rauscher S."/>
            <person name="Record E."/>
            <person name="Riano-Pachon D.M."/>
            <person name="Robert V."/>
            <person name="Roehrig J."/>
            <person name="Ruller R."/>
            <person name="Salamov A."/>
            <person name="Salih N.S."/>
            <person name="Samson R.A."/>
            <person name="Sandor E."/>
            <person name="Sanguinetti M."/>
            <person name="Schuetze T."/>
            <person name="Sepcic K."/>
            <person name="Shelest E."/>
            <person name="Sherlock G."/>
            <person name="Sophianopoulou V."/>
            <person name="Squina F.M."/>
            <person name="Sun H."/>
            <person name="Susca A."/>
            <person name="Todd R.B."/>
            <person name="Tsang A."/>
            <person name="Unkles S.E."/>
            <person name="van de Wiele N."/>
            <person name="van Rossen-Uffink D."/>
            <person name="Oliveira J.V."/>
            <person name="Vesth T.C."/>
            <person name="Visser J."/>
            <person name="Yu J.-H."/>
            <person name="Zhou M."/>
            <person name="Andersen M.R."/>
            <person name="Archer D.B."/>
            <person name="Baker S.E."/>
            <person name="Benoit I."/>
            <person name="Brakhage A.A."/>
            <person name="Braus G.H."/>
            <person name="Fischer R."/>
            <person name="Frisvad J.C."/>
            <person name="Goldman G.H."/>
            <person name="Houbraken J."/>
            <person name="Oakley B."/>
            <person name="Pocsi I."/>
            <person name="Scazzocchio C."/>
            <person name="Seiboth B."/>
            <person name="vanKuyk P.A."/>
            <person name="Wortman J."/>
            <person name="Dyer P.S."/>
            <person name="Grigoriev I.V."/>
        </authorList>
    </citation>
    <scope>NUCLEOTIDE SEQUENCE [LARGE SCALE GENOMIC DNA]</scope>
    <source>
        <strain evidence="3">DTO 134E9</strain>
    </source>
</reference>